<feature type="active site" evidence="3">
    <location>
        <position position="68"/>
    </location>
</feature>
<keyword evidence="2 4" id="KW-0560">Oxidoreductase</keyword>
<dbReference type="GO" id="GO:0005737">
    <property type="term" value="C:cytoplasm"/>
    <property type="evidence" value="ECO:0007669"/>
    <property type="project" value="TreeGrafter"/>
</dbReference>
<dbReference type="Gene3D" id="3.40.309.10">
    <property type="entry name" value="Aldehyde Dehydrogenase, Chain A, domain 2"/>
    <property type="match status" value="1"/>
</dbReference>
<evidence type="ECO:0000256" key="2">
    <source>
        <dbReference type="ARBA" id="ARBA00023002"/>
    </source>
</evidence>
<name>A0A7V8NWP8_9BACT</name>
<dbReference type="InterPro" id="IPR012394">
    <property type="entry name" value="Aldehyde_DH_NAD(P)"/>
</dbReference>
<evidence type="ECO:0000313" key="6">
    <source>
        <dbReference type="EMBL" id="MBA0088899.1"/>
    </source>
</evidence>
<comment type="similarity">
    <text evidence="1 4">Belongs to the aldehyde dehydrogenase family.</text>
</comment>
<dbReference type="PANTHER" id="PTHR43570:SF16">
    <property type="entry name" value="ALDEHYDE DEHYDROGENASE TYPE III, ISOFORM Q"/>
    <property type="match status" value="1"/>
</dbReference>
<comment type="caution">
    <text evidence="6">The sequence shown here is derived from an EMBL/GenBank/DDBJ whole genome shotgun (WGS) entry which is preliminary data.</text>
</comment>
<sequence>SAACSAAVGKLVPKYFDPKVAAVVEGGVPETTALLAQKWDFIFFTGSPTVGKIIHQAAAKSLTPCLLELGGKNPTIVHSSANLEVAARRIAYGRYTNTGFFCTAPDHVLVWSEVKDAFIGHLLEAIHEFYGDDPKVSPDYGRVINHRNFDRLVRLLASGKVAVGGQTDAKELYIAPTVLVDVSPESPIMQEEVFGPILPVLEIDSVEAVIQSVNSRPPALGVYVFAEDASVVERILDATVSGTGCVNECTVQPFVTDLPFGGVGNSGMGRYRGRAGFEALTNTRGVMYHSARIDPALRYPPYAKHPLESRIEAKLAP</sequence>
<dbReference type="GO" id="GO:0004029">
    <property type="term" value="F:aldehyde dehydrogenase (NAD+) activity"/>
    <property type="evidence" value="ECO:0007669"/>
    <property type="project" value="TreeGrafter"/>
</dbReference>
<proteinExistence type="inferred from homology"/>
<dbReference type="PROSITE" id="PS00687">
    <property type="entry name" value="ALDEHYDE_DEHYDR_GLU"/>
    <property type="match status" value="1"/>
</dbReference>
<accession>A0A7V8NWP8</accession>
<dbReference type="PANTHER" id="PTHR43570">
    <property type="entry name" value="ALDEHYDE DEHYDROGENASE"/>
    <property type="match status" value="1"/>
</dbReference>
<keyword evidence="7" id="KW-1185">Reference proteome</keyword>
<protein>
    <submittedName>
        <fullName evidence="6">Aldehyde dehydrogenase family protein</fullName>
    </submittedName>
</protein>
<reference evidence="6" key="1">
    <citation type="submission" date="2020-06" db="EMBL/GenBank/DDBJ databases">
        <title>Legume-microbial interactions unlock mineral nutrients during tropical forest succession.</title>
        <authorList>
            <person name="Epihov D.Z."/>
        </authorList>
    </citation>
    <scope>NUCLEOTIDE SEQUENCE [LARGE SCALE GENOMIC DNA]</scope>
    <source>
        <strain evidence="6">Pan2503</strain>
    </source>
</reference>
<evidence type="ECO:0000256" key="3">
    <source>
        <dbReference type="PROSITE-ProRule" id="PRU10007"/>
    </source>
</evidence>
<feature type="non-terminal residue" evidence="6">
    <location>
        <position position="1"/>
    </location>
</feature>
<feature type="domain" description="Aldehyde dehydrogenase" evidence="5">
    <location>
        <begin position="4"/>
        <end position="284"/>
    </location>
</feature>
<gene>
    <name evidence="6" type="ORF">HRJ53_28255</name>
</gene>
<dbReference type="FunFam" id="3.40.309.10:FF:000003">
    <property type="entry name" value="Aldehyde dehydrogenase"/>
    <property type="match status" value="1"/>
</dbReference>
<dbReference type="Gene3D" id="3.40.605.10">
    <property type="entry name" value="Aldehyde Dehydrogenase, Chain A, domain 1"/>
    <property type="match status" value="1"/>
</dbReference>
<evidence type="ECO:0000313" key="7">
    <source>
        <dbReference type="Proteomes" id="UP000567293"/>
    </source>
</evidence>
<dbReference type="InterPro" id="IPR016162">
    <property type="entry name" value="Ald_DH_N"/>
</dbReference>
<evidence type="ECO:0000259" key="5">
    <source>
        <dbReference type="Pfam" id="PF00171"/>
    </source>
</evidence>
<dbReference type="GO" id="GO:0006081">
    <property type="term" value="P:aldehyde metabolic process"/>
    <property type="evidence" value="ECO:0007669"/>
    <property type="project" value="InterPro"/>
</dbReference>
<dbReference type="InterPro" id="IPR016161">
    <property type="entry name" value="Ald_DH/histidinol_DH"/>
</dbReference>
<dbReference type="SUPFAM" id="SSF53720">
    <property type="entry name" value="ALDH-like"/>
    <property type="match status" value="1"/>
</dbReference>
<dbReference type="InterPro" id="IPR029510">
    <property type="entry name" value="Ald_DH_CS_GLU"/>
</dbReference>
<dbReference type="Pfam" id="PF00171">
    <property type="entry name" value="Aldedh"/>
    <property type="match status" value="1"/>
</dbReference>
<dbReference type="Proteomes" id="UP000567293">
    <property type="component" value="Unassembled WGS sequence"/>
</dbReference>
<organism evidence="6 7">
    <name type="scientific">Candidatus Acidiferrum panamense</name>
    <dbReference type="NCBI Taxonomy" id="2741543"/>
    <lineage>
        <taxon>Bacteria</taxon>
        <taxon>Pseudomonadati</taxon>
        <taxon>Acidobacteriota</taxon>
        <taxon>Terriglobia</taxon>
        <taxon>Candidatus Acidiferrales</taxon>
        <taxon>Candidatus Acidiferrum</taxon>
    </lineage>
</organism>
<dbReference type="InterPro" id="IPR016163">
    <property type="entry name" value="Ald_DH_C"/>
</dbReference>
<evidence type="ECO:0000256" key="4">
    <source>
        <dbReference type="RuleBase" id="RU003345"/>
    </source>
</evidence>
<dbReference type="AlphaFoldDB" id="A0A7V8NWP8"/>
<dbReference type="EMBL" id="JACDQQ010002737">
    <property type="protein sequence ID" value="MBA0088899.1"/>
    <property type="molecule type" value="Genomic_DNA"/>
</dbReference>
<evidence type="ECO:0000256" key="1">
    <source>
        <dbReference type="ARBA" id="ARBA00009986"/>
    </source>
</evidence>
<dbReference type="InterPro" id="IPR015590">
    <property type="entry name" value="Aldehyde_DH_dom"/>
</dbReference>